<evidence type="ECO:0000313" key="3">
    <source>
        <dbReference type="EMBL" id="MEI7102709.1"/>
    </source>
</evidence>
<feature type="domain" description="Glycosyltransferase 2-like" evidence="2">
    <location>
        <begin position="8"/>
        <end position="126"/>
    </location>
</feature>
<dbReference type="InterPro" id="IPR029044">
    <property type="entry name" value="Nucleotide-diphossugar_trans"/>
</dbReference>
<dbReference type="SUPFAM" id="SSF53448">
    <property type="entry name" value="Nucleotide-diphospho-sugar transferases"/>
    <property type="match status" value="1"/>
</dbReference>
<dbReference type="Gene3D" id="3.90.550.10">
    <property type="entry name" value="Spore Coat Polysaccharide Biosynthesis Protein SpsA, Chain A"/>
    <property type="match status" value="1"/>
</dbReference>
<name>A0ABU8JX24_9GAMM</name>
<dbReference type="PANTHER" id="PTHR43630">
    <property type="entry name" value="POLY-BETA-1,6-N-ACETYL-D-GLUCOSAMINE SYNTHASE"/>
    <property type="match status" value="1"/>
</dbReference>
<protein>
    <submittedName>
        <fullName evidence="3">Glycosyltransferase family 2 protein</fullName>
        <ecNumber evidence="3">2.4.-.-</ecNumber>
    </submittedName>
</protein>
<accession>A0ABU8JX24</accession>
<keyword evidence="3" id="KW-0328">Glycosyltransferase</keyword>
<dbReference type="RefSeq" id="WP_161797660.1">
    <property type="nucleotide sequence ID" value="NZ_JBBBON010000007.1"/>
</dbReference>
<evidence type="ECO:0000256" key="1">
    <source>
        <dbReference type="ARBA" id="ARBA00038494"/>
    </source>
</evidence>
<dbReference type="InterPro" id="IPR001173">
    <property type="entry name" value="Glyco_trans_2-like"/>
</dbReference>
<keyword evidence="4" id="KW-1185">Reference proteome</keyword>
<evidence type="ECO:0000259" key="2">
    <source>
        <dbReference type="Pfam" id="PF00535"/>
    </source>
</evidence>
<sequence length="263" mass="30581">MGMRKTLSVLIITKNEEELIQECLESISWADEIIIVDSGSSDNTIEIAQKYGAKIYHYDNWLGYGKQRQRAQTHASGDYIFFIDADERMTKELRSSVETILKKPDIITDTVYACARRNLFLGRFMKHSGWYPDKVLRFYANHHYHYNDNQVHESLIYGNAAVKSLMGDLLHLTCRDFSEFQKKQLRYASDWAKERHAKGKHCSYVSIFSHTMFSFIKTLILKAGFLDGKQGLLLAIVNAQYTFNKYAELWSYKEVNDDVKTPK</sequence>
<dbReference type="Pfam" id="PF00535">
    <property type="entry name" value="Glycos_transf_2"/>
    <property type="match status" value="1"/>
</dbReference>
<dbReference type="Proteomes" id="UP001313132">
    <property type="component" value="Unassembled WGS sequence"/>
</dbReference>
<organism evidence="3 4">
    <name type="scientific">Pectobacterium versatile</name>
    <dbReference type="NCBI Taxonomy" id="2488639"/>
    <lineage>
        <taxon>Bacteria</taxon>
        <taxon>Pseudomonadati</taxon>
        <taxon>Pseudomonadota</taxon>
        <taxon>Gammaproteobacteria</taxon>
        <taxon>Enterobacterales</taxon>
        <taxon>Pectobacteriaceae</taxon>
        <taxon>Pectobacterium</taxon>
    </lineage>
</organism>
<comment type="caution">
    <text evidence="3">The sequence shown here is derived from an EMBL/GenBank/DDBJ whole genome shotgun (WGS) entry which is preliminary data.</text>
</comment>
<comment type="similarity">
    <text evidence="1">Belongs to the glycosyltransferase 2 family. WaaE/KdtX subfamily.</text>
</comment>
<keyword evidence="3" id="KW-0808">Transferase</keyword>
<dbReference type="GO" id="GO:0016757">
    <property type="term" value="F:glycosyltransferase activity"/>
    <property type="evidence" value="ECO:0007669"/>
    <property type="project" value="UniProtKB-KW"/>
</dbReference>
<dbReference type="EC" id="2.4.-.-" evidence="3"/>
<evidence type="ECO:0000313" key="4">
    <source>
        <dbReference type="Proteomes" id="UP001313132"/>
    </source>
</evidence>
<gene>
    <name evidence="3" type="ORF">WCT63_09635</name>
</gene>
<dbReference type="CDD" id="cd02511">
    <property type="entry name" value="Beta4Glucosyltransferase"/>
    <property type="match status" value="1"/>
</dbReference>
<dbReference type="PANTHER" id="PTHR43630:SF2">
    <property type="entry name" value="GLYCOSYLTRANSFERASE"/>
    <property type="match status" value="1"/>
</dbReference>
<reference evidence="3 4" key="1">
    <citation type="submission" date="2024-03" db="EMBL/GenBank/DDBJ databases">
        <title>Analysis of soft rot Pectobacteriaceae population diversity in US potato growing regions between 2016 and 2022.</title>
        <authorList>
            <person name="Ma X."/>
            <person name="Zhang X."/>
            <person name="Stodghill P."/>
            <person name="Rioux R."/>
            <person name="Babler B."/>
            <person name="Shrestha S."/>
            <person name="Babler B."/>
            <person name="Rivedal H."/>
            <person name="Frost K."/>
            <person name="Hao J."/>
            <person name="Secor G."/>
            <person name="Swingle B."/>
        </authorList>
    </citation>
    <scope>NUCLEOTIDE SEQUENCE [LARGE SCALE GENOMIC DNA]</scope>
    <source>
        <strain evidence="3 4">UMSS2</strain>
    </source>
</reference>
<dbReference type="EMBL" id="JBBBON010000007">
    <property type="protein sequence ID" value="MEI7102709.1"/>
    <property type="molecule type" value="Genomic_DNA"/>
</dbReference>
<proteinExistence type="inferred from homology"/>